<organism evidence="2 3">
    <name type="scientific">Theobroma cacao</name>
    <name type="common">Cacao</name>
    <name type="synonym">Cocoa</name>
    <dbReference type="NCBI Taxonomy" id="3641"/>
    <lineage>
        <taxon>Eukaryota</taxon>
        <taxon>Viridiplantae</taxon>
        <taxon>Streptophyta</taxon>
        <taxon>Embryophyta</taxon>
        <taxon>Tracheophyta</taxon>
        <taxon>Spermatophyta</taxon>
        <taxon>Magnoliopsida</taxon>
        <taxon>eudicotyledons</taxon>
        <taxon>Gunneridae</taxon>
        <taxon>Pentapetalae</taxon>
        <taxon>rosids</taxon>
        <taxon>malvids</taxon>
        <taxon>Malvales</taxon>
        <taxon>Malvaceae</taxon>
        <taxon>Byttnerioideae</taxon>
        <taxon>Theobroma</taxon>
    </lineage>
</organism>
<feature type="region of interest" description="Disordered" evidence="1">
    <location>
        <begin position="16"/>
        <end position="46"/>
    </location>
</feature>
<gene>
    <name evidence="2" type="ORF">TCM_041459</name>
</gene>
<protein>
    <recommendedName>
        <fullName evidence="4">Reverse transcriptase Ty1/copia-type domain-containing protein</fullName>
    </recommendedName>
</protein>
<name>A0A061GVG0_THECC</name>
<evidence type="ECO:0000313" key="2">
    <source>
        <dbReference type="EMBL" id="EOY33486.1"/>
    </source>
</evidence>
<dbReference type="Proteomes" id="UP000026915">
    <property type="component" value="Chromosome 9"/>
</dbReference>
<reference evidence="2 3" key="1">
    <citation type="journal article" date="2013" name="Genome Biol.">
        <title>The genome sequence of the most widely cultivated cacao type and its use to identify candidate genes regulating pod color.</title>
        <authorList>
            <person name="Motamayor J.C."/>
            <person name="Mockaitis K."/>
            <person name="Schmutz J."/>
            <person name="Haiminen N."/>
            <person name="Iii D.L."/>
            <person name="Cornejo O."/>
            <person name="Findley S.D."/>
            <person name="Zheng P."/>
            <person name="Utro F."/>
            <person name="Royaert S."/>
            <person name="Saski C."/>
            <person name="Jenkins J."/>
            <person name="Podicheti R."/>
            <person name="Zhao M."/>
            <person name="Scheffler B.E."/>
            <person name="Stack J.C."/>
            <person name="Feltus F.A."/>
            <person name="Mustiga G.M."/>
            <person name="Amores F."/>
            <person name="Phillips W."/>
            <person name="Marelli J.P."/>
            <person name="May G.D."/>
            <person name="Shapiro H."/>
            <person name="Ma J."/>
            <person name="Bustamante C.D."/>
            <person name="Schnell R.J."/>
            <person name="Main D."/>
            <person name="Gilbert D."/>
            <person name="Parida L."/>
            <person name="Kuhn D.N."/>
        </authorList>
    </citation>
    <scope>NUCLEOTIDE SEQUENCE [LARGE SCALE GENOMIC DNA]</scope>
    <source>
        <strain evidence="3">cv. Matina 1-6</strain>
    </source>
</reference>
<sequence>MQITFSSINHEYTATSHVSIGPTQTSGTHVEQAHISNSSTRPVKTGDATIRWTQPSSVQPFEPMHAGPLPLELSTSQDKTHLDLVPEFIRLPSPALESSPSPISTEQFGPPTIEPHAVTSKRIRQVTNNLFGSSISHSSHPSVNSTVYLLSHNISYFKFSMTYTTFSATISSVDEPRRDAMAKEISTLEANHTWILVLLPLGKCAIDSKWIFKVKFNPNGIVKRHKV</sequence>
<keyword evidence="3" id="KW-1185">Reference proteome</keyword>
<dbReference type="EMBL" id="CM001887">
    <property type="protein sequence ID" value="EOY33486.1"/>
    <property type="molecule type" value="Genomic_DNA"/>
</dbReference>
<proteinExistence type="predicted"/>
<evidence type="ECO:0008006" key="4">
    <source>
        <dbReference type="Google" id="ProtNLM"/>
    </source>
</evidence>
<dbReference type="STRING" id="3641.A0A061GVG0"/>
<evidence type="ECO:0000256" key="1">
    <source>
        <dbReference type="SAM" id="MobiDB-lite"/>
    </source>
</evidence>
<dbReference type="AlphaFoldDB" id="A0A061GVG0"/>
<dbReference type="HOGENOM" id="CLU_1221530_0_0_1"/>
<dbReference type="Gramene" id="EOY33486">
    <property type="protein sequence ID" value="EOY33486"/>
    <property type="gene ID" value="TCM_041459"/>
</dbReference>
<accession>A0A061GVG0</accession>
<dbReference type="InParanoid" id="A0A061GVG0"/>
<dbReference type="eggNOG" id="KOG0017">
    <property type="taxonomic scope" value="Eukaryota"/>
</dbReference>
<evidence type="ECO:0000313" key="3">
    <source>
        <dbReference type="Proteomes" id="UP000026915"/>
    </source>
</evidence>
<feature type="compositionally biased region" description="Polar residues" evidence="1">
    <location>
        <begin position="16"/>
        <end position="42"/>
    </location>
</feature>